<evidence type="ECO:0000256" key="10">
    <source>
        <dbReference type="SAM" id="SignalP"/>
    </source>
</evidence>
<name>A0A078S9C8_BACUN</name>
<dbReference type="Pfam" id="PF13715">
    <property type="entry name" value="CarbopepD_reg_2"/>
    <property type="match status" value="1"/>
</dbReference>
<dbReference type="InterPro" id="IPR012910">
    <property type="entry name" value="Plug_dom"/>
</dbReference>
<dbReference type="NCBIfam" id="TIGR04056">
    <property type="entry name" value="OMP_RagA_SusC"/>
    <property type="match status" value="1"/>
</dbReference>
<comment type="subcellular location">
    <subcellularLocation>
        <location evidence="1 8">Cell outer membrane</location>
        <topology evidence="1 8">Multi-pass membrane protein</topology>
    </subcellularLocation>
</comment>
<evidence type="ECO:0000256" key="9">
    <source>
        <dbReference type="RuleBase" id="RU003357"/>
    </source>
</evidence>
<accession>A0A078S9C8</accession>
<evidence type="ECO:0000256" key="1">
    <source>
        <dbReference type="ARBA" id="ARBA00004571"/>
    </source>
</evidence>
<sequence>MNEDRKKRGLANGKFFTAVAICALFLGSGNVMAAQTASNDSQGVQEQMQSISVTVTVVDTKGEPIIGANVIEKGTTNGGITDLDGVSKLNVKPGAILQVSFVGYTTQEVKATSVMKVVLKDDTELLDEVVVVGYGAQKKVNLTGAVASVDVNKTIDSRPITDIGRALQGAVPGLTITTNSGEIGGAPTIKIRGSIGSPNGDSKPLILVDNVEVTDISMVNPDDIESISVLKDAASASIYGARGAFGVLLITTKSRSKHERLSVKYTNNFAWRTPTKTPEQLPGWQQADINLQGVINQTKGSTAFYNVVGNMRVDATHVQKMKDYWDKYGYGDQFGREMELGRDFEFRDGGMFFIRTWDWYDEYIKDWAPQQNHSLSINGGNGKTNYNIALGYLSQDGMMKVNSDNYKRYNANISLNSELNKYVSIRTGVMFTRSDYDKPFNYNTDLYDPMYYLYRWQPMMPYGTFEGKEFRNALTEQKSAPITTKEREYLRLTGGATIKPIKDLTLDIDVAYSSVENRYKKYGTPSLTSGYEIFTARPSVEALRDSYGSYLSAATYNYVYQETGRTENLTANFVATYAKRWGDHDFKAMAGSSLEKSEYEYYWAQRKGLLDPAKPELNLATGDQTTSSSHTWWSVAGFFGRLNYSYKDRYMLELNGRYDGSSRFPSGNRFGFFPSMSAGYRISEEPFMQSLKPYLSTLKIRGSWGMIGNQDVGTDRYISTLSTSVDSWIIDGKKVQSTQKPTIVSSTLTWEKVTTLDLGLDARFFNDALGVTFDWYNRTTSDILTTANLPATLGADAPYENMGTIQTKGWELAIDYRHTFKNGLHFGVTASVADDKTEVTKWTYNTKIPSYGATGWWDKSAYKEGMVLGDIWGLQFDRFLTEDDFNADGSLKAGLPDQTKVFPAGYQFAPGDVLYKDLDNNGEIVKQTNTNDKGDLSVIGNALPRLQFGLNLDAAWKGFDISMFFQGVAKRKLWAAGNQVLPGFTTGEPFYKGAEDYWTPENTDAFYPRPMDYKQSASGNYSVNDRYLLNMAYLRLKTFTVGYSLPKVWLSKFKVQGLRVYFTGENLFTIDGVKPAIDPEIGIRTASGKSDQRNFGRSYPYQKTVSFGIQLSL</sequence>
<evidence type="ECO:0000256" key="2">
    <source>
        <dbReference type="ARBA" id="ARBA00022448"/>
    </source>
</evidence>
<comment type="caution">
    <text evidence="13">The sequence shown here is derived from an EMBL/GenBank/DDBJ whole genome shotgun (WGS) entry which is preliminary data.</text>
</comment>
<evidence type="ECO:0000256" key="6">
    <source>
        <dbReference type="ARBA" id="ARBA00023136"/>
    </source>
</evidence>
<dbReference type="Pfam" id="PF07715">
    <property type="entry name" value="Plug"/>
    <property type="match status" value="1"/>
</dbReference>
<keyword evidence="4 8" id="KW-0812">Transmembrane</keyword>
<feature type="domain" description="TonB-dependent receptor-like beta-barrel" evidence="11">
    <location>
        <begin position="556"/>
        <end position="873"/>
    </location>
</feature>
<dbReference type="InterPro" id="IPR023997">
    <property type="entry name" value="TonB-dep_OMP_SusC/RagA_CS"/>
</dbReference>
<dbReference type="InterPro" id="IPR037066">
    <property type="entry name" value="Plug_dom_sf"/>
</dbReference>
<dbReference type="InterPro" id="IPR039426">
    <property type="entry name" value="TonB-dep_rcpt-like"/>
</dbReference>
<dbReference type="Proteomes" id="UP000028013">
    <property type="component" value="Unassembled WGS sequence"/>
</dbReference>
<dbReference type="InterPro" id="IPR000531">
    <property type="entry name" value="Beta-barrel_TonB"/>
</dbReference>
<dbReference type="Gene3D" id="2.40.170.20">
    <property type="entry name" value="TonB-dependent receptor, beta-barrel domain"/>
    <property type="match status" value="1"/>
</dbReference>
<keyword evidence="3 8" id="KW-1134">Transmembrane beta strand</keyword>
<comment type="similarity">
    <text evidence="8 9">Belongs to the TonB-dependent receptor family.</text>
</comment>
<dbReference type="PATRIC" id="fig|1339349.3.peg.847"/>
<evidence type="ECO:0000259" key="12">
    <source>
        <dbReference type="Pfam" id="PF07715"/>
    </source>
</evidence>
<evidence type="ECO:0000256" key="8">
    <source>
        <dbReference type="PROSITE-ProRule" id="PRU01360"/>
    </source>
</evidence>
<keyword evidence="2 8" id="KW-0813">Transport</keyword>
<dbReference type="InterPro" id="IPR036942">
    <property type="entry name" value="Beta-barrel_TonB_sf"/>
</dbReference>
<feature type="domain" description="TonB-dependent receptor plug" evidence="12">
    <location>
        <begin position="144"/>
        <end position="247"/>
    </location>
</feature>
<dbReference type="InterPro" id="IPR008969">
    <property type="entry name" value="CarboxyPept-like_regulatory"/>
</dbReference>
<dbReference type="RefSeq" id="WP_035449879.1">
    <property type="nucleotide sequence ID" value="NZ_JNHN01000096.1"/>
</dbReference>
<dbReference type="InterPro" id="IPR023996">
    <property type="entry name" value="TonB-dep_OMP_SusC/RagA"/>
</dbReference>
<feature type="chain" id="PRO_5001744863" evidence="10">
    <location>
        <begin position="34"/>
        <end position="1113"/>
    </location>
</feature>
<dbReference type="GO" id="GO:0009279">
    <property type="term" value="C:cell outer membrane"/>
    <property type="evidence" value="ECO:0007669"/>
    <property type="project" value="UniProtKB-SubCell"/>
</dbReference>
<dbReference type="PROSITE" id="PS52016">
    <property type="entry name" value="TONB_DEPENDENT_REC_3"/>
    <property type="match status" value="1"/>
</dbReference>
<dbReference type="AlphaFoldDB" id="A0A078S9C8"/>
<gene>
    <name evidence="13" type="ORF">M094_4043</name>
</gene>
<evidence type="ECO:0000256" key="5">
    <source>
        <dbReference type="ARBA" id="ARBA00023077"/>
    </source>
</evidence>
<keyword evidence="6 8" id="KW-0472">Membrane</keyword>
<dbReference type="NCBIfam" id="TIGR04057">
    <property type="entry name" value="SusC_RagA_signa"/>
    <property type="match status" value="1"/>
</dbReference>
<organism evidence="13 14">
    <name type="scientific">Bacteroides uniformis str. 3978 T3 ii</name>
    <dbReference type="NCBI Taxonomy" id="1339349"/>
    <lineage>
        <taxon>Bacteria</taxon>
        <taxon>Pseudomonadati</taxon>
        <taxon>Bacteroidota</taxon>
        <taxon>Bacteroidia</taxon>
        <taxon>Bacteroidales</taxon>
        <taxon>Bacteroidaceae</taxon>
        <taxon>Bacteroides</taxon>
    </lineage>
</organism>
<dbReference type="Pfam" id="PF00593">
    <property type="entry name" value="TonB_dep_Rec_b-barrel"/>
    <property type="match status" value="1"/>
</dbReference>
<evidence type="ECO:0000313" key="14">
    <source>
        <dbReference type="Proteomes" id="UP000028013"/>
    </source>
</evidence>
<evidence type="ECO:0000313" key="13">
    <source>
        <dbReference type="EMBL" id="KDS56751.1"/>
    </source>
</evidence>
<dbReference type="Gene3D" id="2.170.130.10">
    <property type="entry name" value="TonB-dependent receptor, plug domain"/>
    <property type="match status" value="1"/>
</dbReference>
<keyword evidence="7 8" id="KW-0998">Cell outer membrane</keyword>
<keyword evidence="10" id="KW-0732">Signal</keyword>
<evidence type="ECO:0000256" key="3">
    <source>
        <dbReference type="ARBA" id="ARBA00022452"/>
    </source>
</evidence>
<evidence type="ECO:0000259" key="11">
    <source>
        <dbReference type="Pfam" id="PF00593"/>
    </source>
</evidence>
<dbReference type="SUPFAM" id="SSF56935">
    <property type="entry name" value="Porins"/>
    <property type="match status" value="1"/>
</dbReference>
<dbReference type="SUPFAM" id="SSF49464">
    <property type="entry name" value="Carboxypeptidase regulatory domain-like"/>
    <property type="match status" value="1"/>
</dbReference>
<keyword evidence="5 9" id="KW-0798">TonB box</keyword>
<dbReference type="EMBL" id="JNHN01000096">
    <property type="protein sequence ID" value="KDS56751.1"/>
    <property type="molecule type" value="Genomic_DNA"/>
</dbReference>
<reference evidence="13 14" key="1">
    <citation type="submission" date="2014-04" db="EMBL/GenBank/DDBJ databases">
        <authorList>
            <person name="Sears C."/>
            <person name="Carroll K."/>
            <person name="Sack B.R."/>
            <person name="Qadri F."/>
            <person name="Myers L.L."/>
            <person name="Chung G.-T."/>
            <person name="Escheverria P."/>
            <person name="Fraser C.M."/>
            <person name="Sadzewicz L."/>
            <person name="Shefchek K.A."/>
            <person name="Tallon L."/>
            <person name="Das S.P."/>
            <person name="Daugherty S."/>
            <person name="Mongodin E.F."/>
        </authorList>
    </citation>
    <scope>NUCLEOTIDE SEQUENCE [LARGE SCALE GENOMIC DNA]</scope>
    <source>
        <strain evidence="13 14">3978 T3 ii</strain>
    </source>
</reference>
<feature type="signal peptide" evidence="10">
    <location>
        <begin position="1"/>
        <end position="33"/>
    </location>
</feature>
<evidence type="ECO:0000256" key="4">
    <source>
        <dbReference type="ARBA" id="ARBA00022692"/>
    </source>
</evidence>
<proteinExistence type="inferred from homology"/>
<evidence type="ECO:0000256" key="7">
    <source>
        <dbReference type="ARBA" id="ARBA00023237"/>
    </source>
</evidence>
<protein>
    <submittedName>
        <fullName evidence="13">TonB-linked outer membrane, SusC/RagA family protein</fullName>
    </submittedName>
</protein>